<evidence type="ECO:0000256" key="8">
    <source>
        <dbReference type="ARBA" id="ARBA00023049"/>
    </source>
</evidence>
<keyword evidence="16" id="KW-1185">Reference proteome</keyword>
<keyword evidence="8 9" id="KW-0482">Metalloprotease</keyword>
<dbReference type="PANTHER" id="PTHR11533:SF174">
    <property type="entry name" value="PUROMYCIN-SENSITIVE AMINOPEPTIDASE-RELATED"/>
    <property type="match status" value="1"/>
</dbReference>
<keyword evidence="4 9" id="KW-0645">Protease</keyword>
<keyword evidence="5 9" id="KW-0479">Metal-binding</keyword>
<evidence type="ECO:0000256" key="1">
    <source>
        <dbReference type="ARBA" id="ARBA00000098"/>
    </source>
</evidence>
<feature type="region of interest" description="Disordered" evidence="10">
    <location>
        <begin position="33"/>
        <end position="54"/>
    </location>
</feature>
<evidence type="ECO:0000313" key="15">
    <source>
        <dbReference type="EMBL" id="GLQ21827.1"/>
    </source>
</evidence>
<evidence type="ECO:0000256" key="5">
    <source>
        <dbReference type="ARBA" id="ARBA00022723"/>
    </source>
</evidence>
<dbReference type="Gene3D" id="2.60.40.1730">
    <property type="entry name" value="tricorn interacting facor f3 domain"/>
    <property type="match status" value="1"/>
</dbReference>
<protein>
    <recommendedName>
        <fullName evidence="9">Aminopeptidase</fullName>
        <ecNumber evidence="9">3.4.11.-</ecNumber>
    </recommendedName>
</protein>
<dbReference type="EMBL" id="BSNJ01000006">
    <property type="protein sequence ID" value="GLQ21827.1"/>
    <property type="molecule type" value="Genomic_DNA"/>
</dbReference>
<evidence type="ECO:0000256" key="7">
    <source>
        <dbReference type="ARBA" id="ARBA00022833"/>
    </source>
</evidence>
<keyword evidence="6 9" id="KW-0378">Hydrolase</keyword>
<name>A0ABQ5V4B1_9PROT</name>
<dbReference type="PANTHER" id="PTHR11533">
    <property type="entry name" value="PROTEASE M1 ZINC METALLOPROTEASE"/>
    <property type="match status" value="1"/>
</dbReference>
<feature type="chain" id="PRO_5045481093" description="Aminopeptidase" evidence="11">
    <location>
        <begin position="21"/>
        <end position="928"/>
    </location>
</feature>
<reference evidence="15" key="2">
    <citation type="submission" date="2023-01" db="EMBL/GenBank/DDBJ databases">
        <title>Draft genome sequence of Algimonas porphyrae strain NBRC 108216.</title>
        <authorList>
            <person name="Sun Q."/>
            <person name="Mori K."/>
        </authorList>
    </citation>
    <scope>NUCLEOTIDE SEQUENCE</scope>
    <source>
        <strain evidence="15">NBRC 108216</strain>
    </source>
</reference>
<evidence type="ECO:0000256" key="4">
    <source>
        <dbReference type="ARBA" id="ARBA00022670"/>
    </source>
</evidence>
<evidence type="ECO:0000259" key="13">
    <source>
        <dbReference type="Pfam" id="PF11838"/>
    </source>
</evidence>
<dbReference type="Gene3D" id="1.25.50.20">
    <property type="match status" value="1"/>
</dbReference>
<evidence type="ECO:0000256" key="10">
    <source>
        <dbReference type="SAM" id="MobiDB-lite"/>
    </source>
</evidence>
<organism evidence="15 16">
    <name type="scientific">Algimonas porphyrae</name>
    <dbReference type="NCBI Taxonomy" id="1128113"/>
    <lineage>
        <taxon>Bacteria</taxon>
        <taxon>Pseudomonadati</taxon>
        <taxon>Pseudomonadota</taxon>
        <taxon>Alphaproteobacteria</taxon>
        <taxon>Maricaulales</taxon>
        <taxon>Robiginitomaculaceae</taxon>
        <taxon>Algimonas</taxon>
    </lineage>
</organism>
<dbReference type="Pfam" id="PF17900">
    <property type="entry name" value="Peptidase_M1_N"/>
    <property type="match status" value="1"/>
</dbReference>
<evidence type="ECO:0000256" key="3">
    <source>
        <dbReference type="ARBA" id="ARBA00022438"/>
    </source>
</evidence>
<dbReference type="InterPro" id="IPR014782">
    <property type="entry name" value="Peptidase_M1_dom"/>
</dbReference>
<proteinExistence type="inferred from homology"/>
<keyword evidence="3 9" id="KW-0031">Aminopeptidase</keyword>
<comment type="cofactor">
    <cofactor evidence="9">
        <name>Zn(2+)</name>
        <dbReference type="ChEBI" id="CHEBI:29105"/>
    </cofactor>
    <text evidence="9">Binds 1 zinc ion per subunit.</text>
</comment>
<dbReference type="PRINTS" id="PR00756">
    <property type="entry name" value="ALADIPTASE"/>
</dbReference>
<feature type="domain" description="Aminopeptidase N-like N-terminal" evidence="14">
    <location>
        <begin position="67"/>
        <end position="251"/>
    </location>
</feature>
<dbReference type="Pfam" id="PF01433">
    <property type="entry name" value="Peptidase_M1"/>
    <property type="match status" value="1"/>
</dbReference>
<feature type="signal peptide" evidence="11">
    <location>
        <begin position="1"/>
        <end position="20"/>
    </location>
</feature>
<dbReference type="CDD" id="cd09601">
    <property type="entry name" value="M1_APN-Q_like"/>
    <property type="match status" value="1"/>
</dbReference>
<evidence type="ECO:0000259" key="14">
    <source>
        <dbReference type="Pfam" id="PF17900"/>
    </source>
</evidence>
<dbReference type="GO" id="GO:0004177">
    <property type="term" value="F:aminopeptidase activity"/>
    <property type="evidence" value="ECO:0007669"/>
    <property type="project" value="UniProtKB-KW"/>
</dbReference>
<keyword evidence="7 9" id="KW-0862">Zinc</keyword>
<accession>A0ABQ5V4B1</accession>
<dbReference type="InterPro" id="IPR034016">
    <property type="entry name" value="M1_APN-typ"/>
</dbReference>
<comment type="similarity">
    <text evidence="2 9">Belongs to the peptidase M1 family.</text>
</comment>
<keyword evidence="11" id="KW-0732">Signal</keyword>
<sequence length="928" mass="101274">MDRPMMKRLCLLAASVFAFAGCNPTADTDVNKLPLPATSQADPDMSPAGAASRDHVPHAQLPETVIPSAYTINLSIDPKADGMSGTVRIDAEIKPDVDGFWMHAKDMTINEASMTDGDDTILLSPDPVDLSEAPSGLVWMQADRAHPGGATTIALNYATPYNQNLNSAYKVERGDDAYIVTQMEPLGAREAFPSFDEPKYKQPFTLSITAPAGNVVVSNTPKVSEQPVDNIDGQVMIEHRFAQTRPLPTYLIAFAVGPYDVVDSADIPPNDVRDRPIKLRGLAARGEGKRLAYALENTNGLLSALEGYFGREYPYEKLDLIAAPEYAFGAMENPGLIVYREYLLLLDENAPLSQKRAYARVHSHELAHQWFGNLVTPVWWEDIWLNEAFATWMGNKGLTLWQPDGDFDNVTLNASLGVMNTDMLSTTRKVREPLDRSENVMDQFDGITYRKGGGVLDMFESYVGEAAFQAGVRLHMDRFADDVATADDFFQSIADGSGNADVVAAMKSFVDQPGLPLVTVDDVLCTADQTALILSQSRYAPLGSKVEQGQSWKIPVCARLGTDPRTSCMLLSKSEDDAVQALLSETDECPAFVMPNADGAGYYRFTMGSGLWASLMTNLDQLTTKEALSAQDSLVAAFRAGEVDAETFLSGMKAFAAHPDYDVASGSTRLLQFIHDEFPDARDGLAAYVRETYQDRYRRIRGEDSVEGNLLAPSLGNLLATVGRDNDAKNYLLRQGTLYLGLGVLEQDEPKRADVPSNILGSAFREVMRRLPEPAFEPLVALASNGSPLERSAALSALTVTPDADQAQRLLEMALAQDSPFTGRQSGSIISGLIGNEAHTGMAWDWYKANFDTYMTRKVPDVRRGRAPLIASGFCSLEKRDEVRTFFTQNAAVIPGYERSLAQTIESIELCAALKTGQGASLSDALSR</sequence>
<dbReference type="EC" id="3.4.11.-" evidence="9"/>
<evidence type="ECO:0000256" key="6">
    <source>
        <dbReference type="ARBA" id="ARBA00022801"/>
    </source>
</evidence>
<dbReference type="InterPro" id="IPR024571">
    <property type="entry name" value="ERAP1-like_C_dom"/>
</dbReference>
<reference evidence="15" key="1">
    <citation type="journal article" date="2014" name="Int. J. Syst. Evol. Microbiol.">
        <title>Complete genome of a new Firmicutes species belonging to the dominant human colonic microbiota ('Ruminococcus bicirculans') reveals two chromosomes and a selective capacity to utilize plant glucans.</title>
        <authorList>
            <consortium name="NISC Comparative Sequencing Program"/>
            <person name="Wegmann U."/>
            <person name="Louis P."/>
            <person name="Goesmann A."/>
            <person name="Henrissat B."/>
            <person name="Duncan S.H."/>
            <person name="Flint H.J."/>
        </authorList>
    </citation>
    <scope>NUCLEOTIDE SEQUENCE</scope>
    <source>
        <strain evidence="15">NBRC 108216</strain>
    </source>
</reference>
<dbReference type="PROSITE" id="PS51257">
    <property type="entry name" value="PROKAR_LIPOPROTEIN"/>
    <property type="match status" value="1"/>
</dbReference>
<feature type="domain" description="ERAP1-like C-terminal" evidence="13">
    <location>
        <begin position="592"/>
        <end position="909"/>
    </location>
</feature>
<dbReference type="InterPro" id="IPR045357">
    <property type="entry name" value="Aminopeptidase_N-like_N"/>
</dbReference>
<evidence type="ECO:0000259" key="12">
    <source>
        <dbReference type="Pfam" id="PF01433"/>
    </source>
</evidence>
<evidence type="ECO:0000313" key="16">
    <source>
        <dbReference type="Proteomes" id="UP001161390"/>
    </source>
</evidence>
<dbReference type="InterPro" id="IPR001930">
    <property type="entry name" value="Peptidase_M1"/>
</dbReference>
<dbReference type="SUPFAM" id="SSF63737">
    <property type="entry name" value="Leukotriene A4 hydrolase N-terminal domain"/>
    <property type="match status" value="1"/>
</dbReference>
<dbReference type="Gene3D" id="1.10.390.10">
    <property type="entry name" value="Neutral Protease Domain 2"/>
    <property type="match status" value="1"/>
</dbReference>
<gene>
    <name evidence="15" type="primary">pepN</name>
    <name evidence="15" type="ORF">GCM10007854_27820</name>
</gene>
<dbReference type="InterPro" id="IPR027268">
    <property type="entry name" value="Peptidase_M4/M1_CTD_sf"/>
</dbReference>
<dbReference type="InterPro" id="IPR042097">
    <property type="entry name" value="Aminopeptidase_N-like_N_sf"/>
</dbReference>
<feature type="domain" description="Peptidase M1 membrane alanine aminopeptidase" evidence="12">
    <location>
        <begin position="293"/>
        <end position="508"/>
    </location>
</feature>
<dbReference type="InterPro" id="IPR050344">
    <property type="entry name" value="Peptidase_M1_aminopeptidases"/>
</dbReference>
<evidence type="ECO:0000256" key="2">
    <source>
        <dbReference type="ARBA" id="ARBA00010136"/>
    </source>
</evidence>
<dbReference type="SUPFAM" id="SSF55486">
    <property type="entry name" value="Metalloproteases ('zincins'), catalytic domain"/>
    <property type="match status" value="1"/>
</dbReference>
<comment type="caution">
    <text evidence="15">The sequence shown here is derived from an EMBL/GenBank/DDBJ whole genome shotgun (WGS) entry which is preliminary data.</text>
</comment>
<dbReference type="Proteomes" id="UP001161390">
    <property type="component" value="Unassembled WGS sequence"/>
</dbReference>
<dbReference type="Pfam" id="PF11838">
    <property type="entry name" value="ERAP1_C"/>
    <property type="match status" value="1"/>
</dbReference>
<comment type="catalytic activity">
    <reaction evidence="1">
        <text>Release of an N-terminal amino acid, Xaa-|-Yaa- from a peptide, amide or arylamide. Xaa is preferably Ala, but may be most amino acids including Pro (slow action). When a terminal hydrophobic residue is followed by a prolyl residue, the two may be released as an intact Xaa-Pro dipeptide.</text>
        <dbReference type="EC" id="3.4.11.2"/>
    </reaction>
</comment>
<evidence type="ECO:0000256" key="11">
    <source>
        <dbReference type="SAM" id="SignalP"/>
    </source>
</evidence>
<evidence type="ECO:0000256" key="9">
    <source>
        <dbReference type="RuleBase" id="RU364040"/>
    </source>
</evidence>